<evidence type="ECO:0000313" key="4">
    <source>
        <dbReference type="Proteomes" id="UP000828390"/>
    </source>
</evidence>
<dbReference type="PANTHER" id="PTHR23355:SF30">
    <property type="entry name" value="DIS3-LIKE EXONUCLEASE 1"/>
    <property type="match status" value="1"/>
</dbReference>
<dbReference type="SUPFAM" id="SSF50249">
    <property type="entry name" value="Nucleic acid-binding proteins"/>
    <property type="match status" value="1"/>
</dbReference>
<dbReference type="PANTHER" id="PTHR23355">
    <property type="entry name" value="RIBONUCLEASE"/>
    <property type="match status" value="1"/>
</dbReference>
<dbReference type="AlphaFoldDB" id="A0A9D4KIQ7"/>
<evidence type="ECO:0000259" key="2">
    <source>
        <dbReference type="SMART" id="SM00955"/>
    </source>
</evidence>
<dbReference type="GO" id="GO:0006402">
    <property type="term" value="P:mRNA catabolic process"/>
    <property type="evidence" value="ECO:0007669"/>
    <property type="project" value="TreeGrafter"/>
</dbReference>
<dbReference type="SMART" id="SM00955">
    <property type="entry name" value="RNB"/>
    <property type="match status" value="1"/>
</dbReference>
<name>A0A9D4KIQ7_DREPO</name>
<dbReference type="GO" id="GO:0003723">
    <property type="term" value="F:RNA binding"/>
    <property type="evidence" value="ECO:0007669"/>
    <property type="project" value="InterPro"/>
</dbReference>
<reference evidence="3" key="2">
    <citation type="submission" date="2020-11" db="EMBL/GenBank/DDBJ databases">
        <authorList>
            <person name="McCartney M.A."/>
            <person name="Auch B."/>
            <person name="Kono T."/>
            <person name="Mallez S."/>
            <person name="Becker A."/>
            <person name="Gohl D.M."/>
            <person name="Silverstein K.A.T."/>
            <person name="Koren S."/>
            <person name="Bechman K.B."/>
            <person name="Herman A."/>
            <person name="Abrahante J.E."/>
            <person name="Garbe J."/>
        </authorList>
    </citation>
    <scope>NUCLEOTIDE SEQUENCE</scope>
    <source>
        <strain evidence="3">Duluth1</strain>
        <tissue evidence="3">Whole animal</tissue>
    </source>
</reference>
<dbReference type="GO" id="GO:0016075">
    <property type="term" value="P:rRNA catabolic process"/>
    <property type="evidence" value="ECO:0007669"/>
    <property type="project" value="TreeGrafter"/>
</dbReference>
<evidence type="ECO:0000313" key="3">
    <source>
        <dbReference type="EMBL" id="KAH3840740.1"/>
    </source>
</evidence>
<dbReference type="InterPro" id="IPR001900">
    <property type="entry name" value="RNase_II/R"/>
</dbReference>
<sequence>MFSLVSGVDRYAVSVIWELDASLDVVNVWYGRTIKRSQYTLFYEVEIFWANKEHSRTPHSMGEELDDKVQELRGAIDQLMGMARGLNAGRVKGGPLELESVEVQVQLSETKSIENRNPKQHLEIHDTIAECMIFANHLVAKKIAEVVPNQALVTRVFEVRTSANKILASSLDHSVDPAYPTVNKGGTLPHDQFFHYGLALDLYTHFTSLIRRYADIISSQYAQRESLELFQCLYFRSHGTDDGNCIVDAMTFQLRLNVILVFIPRNIVIMFHENVDQWSPHQTEHTHIIVDSVLGQQKYDLLDHITWTYDLLGHITKTHIIMDSVLSQQKYDLLDHITQKYDLLDHITTTHNITDNLDHITNTNIIQKYELLDHITYDLLDHITNTHIIKYDLLDHITTTHIIMDSYDLLDLITNTHIIQKNDLLEYITIDSSSYIPLTSYRRKYDLLDHITNTHIIIDSVLGQQKYDVLDHIANTYIIQKYDLLDYIRTTHIIQKYDMLDHITNTHIIYDLLDHITNTHIIQKYDLLDHIPNTHTDMLDNIMNAYIIVDNVLGQQKYVLLDHITFQQNTHIIVDSVLGRQKYYLLDHITVSRSITCWTTLR</sequence>
<dbReference type="Pfam" id="PF00773">
    <property type="entry name" value="RNB"/>
    <property type="match status" value="1"/>
</dbReference>
<protein>
    <recommendedName>
        <fullName evidence="1">DIS3-like exonuclease 1</fullName>
    </recommendedName>
</protein>
<organism evidence="3 4">
    <name type="scientific">Dreissena polymorpha</name>
    <name type="common">Zebra mussel</name>
    <name type="synonym">Mytilus polymorpha</name>
    <dbReference type="NCBI Taxonomy" id="45954"/>
    <lineage>
        <taxon>Eukaryota</taxon>
        <taxon>Metazoa</taxon>
        <taxon>Spiralia</taxon>
        <taxon>Lophotrochozoa</taxon>
        <taxon>Mollusca</taxon>
        <taxon>Bivalvia</taxon>
        <taxon>Autobranchia</taxon>
        <taxon>Heteroconchia</taxon>
        <taxon>Euheterodonta</taxon>
        <taxon>Imparidentia</taxon>
        <taxon>Neoheterodontei</taxon>
        <taxon>Myida</taxon>
        <taxon>Dreissenoidea</taxon>
        <taxon>Dreissenidae</taxon>
        <taxon>Dreissena</taxon>
    </lineage>
</organism>
<dbReference type="InterPro" id="IPR050180">
    <property type="entry name" value="RNR_Ribonuclease"/>
</dbReference>
<dbReference type="Proteomes" id="UP000828390">
    <property type="component" value="Unassembled WGS sequence"/>
</dbReference>
<dbReference type="GO" id="GO:0000175">
    <property type="term" value="F:3'-5'-RNA exonuclease activity"/>
    <property type="evidence" value="ECO:0007669"/>
    <property type="project" value="TreeGrafter"/>
</dbReference>
<evidence type="ECO:0000256" key="1">
    <source>
        <dbReference type="ARBA" id="ARBA00016366"/>
    </source>
</evidence>
<dbReference type="GO" id="GO:0000177">
    <property type="term" value="C:cytoplasmic exosome (RNase complex)"/>
    <property type="evidence" value="ECO:0007669"/>
    <property type="project" value="TreeGrafter"/>
</dbReference>
<gene>
    <name evidence="3" type="ORF">DPMN_114196</name>
</gene>
<proteinExistence type="predicted"/>
<feature type="domain" description="RNB" evidence="2">
    <location>
        <begin position="1"/>
        <end position="229"/>
    </location>
</feature>
<keyword evidence="4" id="KW-1185">Reference proteome</keyword>
<reference evidence="3" key="1">
    <citation type="journal article" date="2019" name="bioRxiv">
        <title>The Genome of the Zebra Mussel, Dreissena polymorpha: A Resource for Invasive Species Research.</title>
        <authorList>
            <person name="McCartney M.A."/>
            <person name="Auch B."/>
            <person name="Kono T."/>
            <person name="Mallez S."/>
            <person name="Zhang Y."/>
            <person name="Obille A."/>
            <person name="Becker A."/>
            <person name="Abrahante J.E."/>
            <person name="Garbe J."/>
            <person name="Badalamenti J.P."/>
            <person name="Herman A."/>
            <person name="Mangelson H."/>
            <person name="Liachko I."/>
            <person name="Sullivan S."/>
            <person name="Sone E.D."/>
            <person name="Koren S."/>
            <person name="Silverstein K.A.T."/>
            <person name="Beckman K.B."/>
            <person name="Gohl D.M."/>
        </authorList>
    </citation>
    <scope>NUCLEOTIDE SEQUENCE</scope>
    <source>
        <strain evidence="3">Duluth1</strain>
        <tissue evidence="3">Whole animal</tissue>
    </source>
</reference>
<accession>A0A9D4KIQ7</accession>
<dbReference type="InterPro" id="IPR012340">
    <property type="entry name" value="NA-bd_OB-fold"/>
</dbReference>
<comment type="caution">
    <text evidence="3">The sequence shown here is derived from an EMBL/GenBank/DDBJ whole genome shotgun (WGS) entry which is preliminary data.</text>
</comment>
<dbReference type="EMBL" id="JAIWYP010000004">
    <property type="protein sequence ID" value="KAH3840740.1"/>
    <property type="molecule type" value="Genomic_DNA"/>
</dbReference>